<dbReference type="EMBL" id="BDIP01002424">
    <property type="protein sequence ID" value="GIQ86275.1"/>
    <property type="molecule type" value="Genomic_DNA"/>
</dbReference>
<accession>A0A9K3D2B4</accession>
<protein>
    <recommendedName>
        <fullName evidence="4">MORN repeat-containing protein</fullName>
    </recommendedName>
</protein>
<keyword evidence="3" id="KW-1185">Reference proteome</keyword>
<evidence type="ECO:0000313" key="2">
    <source>
        <dbReference type="EMBL" id="GIQ86275.1"/>
    </source>
</evidence>
<feature type="region of interest" description="Disordered" evidence="1">
    <location>
        <begin position="35"/>
        <end position="62"/>
    </location>
</feature>
<comment type="caution">
    <text evidence="2">The sequence shown here is derived from an EMBL/GenBank/DDBJ whole genome shotgun (WGS) entry which is preliminary data.</text>
</comment>
<dbReference type="InterPro" id="IPR052849">
    <property type="entry name" value="MORN_repeat_protein"/>
</dbReference>
<dbReference type="SUPFAM" id="SSF82185">
    <property type="entry name" value="Histone H3 K4-specific methyltransferase SET7/9 N-terminal domain"/>
    <property type="match status" value="1"/>
</dbReference>
<name>A0A9K3D2B4_9EUKA</name>
<sequence length="217" mass="23569">MRHTILFAEVNPSSTANLLFCQASLLQIESLAMAPKGKQKKDEKREDKESENEMAMPSEGSGTFVFPDGSEYCGEYITHEEKVVRNGEGVYKEFLRHTSQDADLAKLGVAVQASIDSAPPAAKDLVGTQTFSGQWDKDAFVSGTITYANGDVYSGSLTSDGRYAEGGTYTWKQGMSYTGQWAGSTMHGTGLFTDVEGTVWRGVFKNNMGPGLYEPNA</sequence>
<organism evidence="2 3">
    <name type="scientific">Kipferlia bialata</name>
    <dbReference type="NCBI Taxonomy" id="797122"/>
    <lineage>
        <taxon>Eukaryota</taxon>
        <taxon>Metamonada</taxon>
        <taxon>Carpediemonas-like organisms</taxon>
        <taxon>Kipferlia</taxon>
    </lineage>
</organism>
<evidence type="ECO:0000256" key="1">
    <source>
        <dbReference type="SAM" id="MobiDB-lite"/>
    </source>
</evidence>
<dbReference type="OrthoDB" id="437960at2759"/>
<dbReference type="PANTHER" id="PTHR46917:SF1">
    <property type="entry name" value="MORN REPEAT-CONTAINING PROTEIN 2"/>
    <property type="match status" value="1"/>
</dbReference>
<reference evidence="2 3" key="1">
    <citation type="journal article" date="2018" name="PLoS ONE">
        <title>The draft genome of Kipferlia bialata reveals reductive genome evolution in fornicate parasites.</title>
        <authorList>
            <person name="Tanifuji G."/>
            <person name="Takabayashi S."/>
            <person name="Kume K."/>
            <person name="Takagi M."/>
            <person name="Nakayama T."/>
            <person name="Kamikawa R."/>
            <person name="Inagaki Y."/>
            <person name="Hashimoto T."/>
        </authorList>
    </citation>
    <scope>NUCLEOTIDE SEQUENCE [LARGE SCALE GENOMIC DNA]</scope>
    <source>
        <strain evidence="2">NY0173</strain>
    </source>
</reference>
<evidence type="ECO:0000313" key="3">
    <source>
        <dbReference type="Proteomes" id="UP000265618"/>
    </source>
</evidence>
<dbReference type="PANTHER" id="PTHR46917">
    <property type="entry name" value="MORN REPEAT-CONTAINING PROTEIN 2"/>
    <property type="match status" value="1"/>
</dbReference>
<dbReference type="AlphaFoldDB" id="A0A9K3D2B4"/>
<proteinExistence type="predicted"/>
<gene>
    <name evidence="2" type="ORF">KIPB_008100</name>
</gene>
<dbReference type="Proteomes" id="UP000265618">
    <property type="component" value="Unassembled WGS sequence"/>
</dbReference>
<evidence type="ECO:0008006" key="4">
    <source>
        <dbReference type="Google" id="ProtNLM"/>
    </source>
</evidence>